<evidence type="ECO:0000259" key="2">
    <source>
        <dbReference type="Pfam" id="PF12697"/>
    </source>
</evidence>
<feature type="compositionally biased region" description="Low complexity" evidence="1">
    <location>
        <begin position="7"/>
        <end position="19"/>
    </location>
</feature>
<reference evidence="3 4" key="1">
    <citation type="journal article" date="2010" name="Stand. Genomic Sci.">
        <title>Complete genome sequence of Cellulomonas flavigena type strain (134).</title>
        <authorList>
            <person name="Abt B."/>
            <person name="Foster B."/>
            <person name="Lapidus A."/>
            <person name="Clum A."/>
            <person name="Sun H."/>
            <person name="Pukall R."/>
            <person name="Lucas S."/>
            <person name="Glavina Del Rio T."/>
            <person name="Nolan M."/>
            <person name="Tice H."/>
            <person name="Cheng J.F."/>
            <person name="Pitluck S."/>
            <person name="Liolios K."/>
            <person name="Ivanova N."/>
            <person name="Mavromatis K."/>
            <person name="Ovchinnikova G."/>
            <person name="Pati A."/>
            <person name="Goodwin L."/>
            <person name="Chen A."/>
            <person name="Palaniappan K."/>
            <person name="Land M."/>
            <person name="Hauser L."/>
            <person name="Chang Y.J."/>
            <person name="Jeffries C.D."/>
            <person name="Rohde M."/>
            <person name="Goker M."/>
            <person name="Woyke T."/>
            <person name="Bristow J."/>
            <person name="Eisen J.A."/>
            <person name="Markowitz V."/>
            <person name="Hugenholtz P."/>
            <person name="Kyrpides N.C."/>
            <person name="Klenk H.P."/>
        </authorList>
    </citation>
    <scope>NUCLEOTIDE SEQUENCE [LARGE SCALE GENOMIC DNA]</scope>
    <source>
        <strain evidence="4">ATCC 482 / DSM 20109 / BCRC 11376 / JCM 18109 / NBRC 3775 / NCIMB 8073 / NRS 134</strain>
    </source>
</reference>
<evidence type="ECO:0000313" key="4">
    <source>
        <dbReference type="Proteomes" id="UP000000849"/>
    </source>
</evidence>
<dbReference type="HOGENOM" id="CLU_020336_40_0_11"/>
<dbReference type="PANTHER" id="PTHR43194:SF2">
    <property type="entry name" value="PEROXISOMAL MEMBRANE PROTEIN LPX1"/>
    <property type="match status" value="1"/>
</dbReference>
<name>D5UDE3_CELFN</name>
<keyword evidence="4" id="KW-1185">Reference proteome</keyword>
<dbReference type="eggNOG" id="COG2267">
    <property type="taxonomic scope" value="Bacteria"/>
</dbReference>
<dbReference type="SUPFAM" id="SSF53474">
    <property type="entry name" value="alpha/beta-Hydrolases"/>
    <property type="match status" value="1"/>
</dbReference>
<dbReference type="STRING" id="446466.Cfla_3527"/>
<dbReference type="InterPro" id="IPR050228">
    <property type="entry name" value="Carboxylesterase_BioH"/>
</dbReference>
<proteinExistence type="predicted"/>
<dbReference type="GO" id="GO:0016787">
    <property type="term" value="F:hydrolase activity"/>
    <property type="evidence" value="ECO:0007669"/>
    <property type="project" value="UniProtKB-KW"/>
</dbReference>
<feature type="domain" description="AB hydrolase-1" evidence="2">
    <location>
        <begin position="58"/>
        <end position="282"/>
    </location>
</feature>
<dbReference type="AlphaFoldDB" id="D5UDE3"/>
<gene>
    <name evidence="3" type="ordered locus">Cfla_3527</name>
</gene>
<accession>D5UDE3</accession>
<dbReference type="Pfam" id="PF12697">
    <property type="entry name" value="Abhydrolase_6"/>
    <property type="match status" value="1"/>
</dbReference>
<organism evidence="3 4">
    <name type="scientific">Cellulomonas flavigena (strain ATCC 482 / DSM 20109 / BCRC 11376 / JCM 18109 / NBRC 3775 / NCIMB 8073 / NRS 134)</name>
    <dbReference type="NCBI Taxonomy" id="446466"/>
    <lineage>
        <taxon>Bacteria</taxon>
        <taxon>Bacillati</taxon>
        <taxon>Actinomycetota</taxon>
        <taxon>Actinomycetes</taxon>
        <taxon>Micrococcales</taxon>
        <taxon>Cellulomonadaceae</taxon>
        <taxon>Cellulomonas</taxon>
    </lineage>
</organism>
<feature type="region of interest" description="Disordered" evidence="1">
    <location>
        <begin position="1"/>
        <end position="34"/>
    </location>
</feature>
<dbReference type="RefSeq" id="WP_013118727.1">
    <property type="nucleotide sequence ID" value="NC_014151.1"/>
</dbReference>
<dbReference type="Proteomes" id="UP000000849">
    <property type="component" value="Chromosome"/>
</dbReference>
<dbReference type="KEGG" id="cfl:Cfla_3527"/>
<dbReference type="PANTHER" id="PTHR43194">
    <property type="entry name" value="HYDROLASE ALPHA/BETA FOLD FAMILY"/>
    <property type="match status" value="1"/>
</dbReference>
<dbReference type="Gene3D" id="3.40.50.1820">
    <property type="entry name" value="alpha/beta hydrolase"/>
    <property type="match status" value="1"/>
</dbReference>
<dbReference type="PRINTS" id="PR00111">
    <property type="entry name" value="ABHYDROLASE"/>
</dbReference>
<dbReference type="InterPro" id="IPR000073">
    <property type="entry name" value="AB_hydrolase_1"/>
</dbReference>
<protein>
    <submittedName>
        <fullName evidence="3">Alpha/beta hydrolase fold protein</fullName>
    </submittedName>
</protein>
<dbReference type="OrthoDB" id="8444301at2"/>
<evidence type="ECO:0000256" key="1">
    <source>
        <dbReference type="SAM" id="MobiDB-lite"/>
    </source>
</evidence>
<evidence type="ECO:0000313" key="3">
    <source>
        <dbReference type="EMBL" id="ADG76399.1"/>
    </source>
</evidence>
<sequence>MSGEGTGVTEEGSGVAGTTWTSWAPPGTAGAVADLPADARPTDALTVHRSGDPDAPTVVLLHGVTDSGTTWPDLLTHWGDRYDVHAPDLRGHGSSPRFTPAQMAYAPEVLVADVVALLDALPGPVALVGHSLGGVTALRTALVRPEKVRALVVEDPARPTGRRAPEPDFVAGLLGQTRLVIEDREAEIARMRRETPWSETEIQAWAATRGDVDQEYLQHGLFLGDAAWEESFGALTVPTLLVLPPDAPMAPRADGFDNPLVRTAVVPGAGHCVRRDQPDAYHALVDGFLAEHLG</sequence>
<dbReference type="EMBL" id="CP001964">
    <property type="protein sequence ID" value="ADG76399.1"/>
    <property type="molecule type" value="Genomic_DNA"/>
</dbReference>
<keyword evidence="3" id="KW-0378">Hydrolase</keyword>
<dbReference type="InterPro" id="IPR029058">
    <property type="entry name" value="AB_hydrolase_fold"/>
</dbReference>